<dbReference type="AlphaFoldDB" id="A0A2U3BEL7"/>
<keyword evidence="1" id="KW-0812">Transmembrane</keyword>
<evidence type="ECO:0000313" key="3">
    <source>
        <dbReference type="Proteomes" id="UP000245362"/>
    </source>
</evidence>
<sequence length="70" mass="7091">MLLSTYVKARLALEDFKKDQRGVTAIEYAIIGVAVATIVGAAFATTGENTLGGALNSAMGTITSKIASAG</sequence>
<dbReference type="Proteomes" id="UP000245362">
    <property type="component" value="Unassembled WGS sequence"/>
</dbReference>
<dbReference type="RefSeq" id="WP_109318379.1">
    <property type="nucleotide sequence ID" value="NZ_QFWT01000001.1"/>
</dbReference>
<dbReference type="Pfam" id="PF04964">
    <property type="entry name" value="Flp_Fap"/>
    <property type="match status" value="1"/>
</dbReference>
<name>A0A2U3BEL7_9VIBR</name>
<dbReference type="EMBL" id="QFWT01000001">
    <property type="protein sequence ID" value="PWI35227.1"/>
    <property type="molecule type" value="Genomic_DNA"/>
</dbReference>
<dbReference type="InterPro" id="IPR007047">
    <property type="entry name" value="Flp_Fap"/>
</dbReference>
<protein>
    <submittedName>
        <fullName evidence="2">Flp family type IVb pilin</fullName>
    </submittedName>
</protein>
<keyword evidence="1" id="KW-0472">Membrane</keyword>
<evidence type="ECO:0000256" key="1">
    <source>
        <dbReference type="SAM" id="Phobius"/>
    </source>
</evidence>
<evidence type="ECO:0000313" key="2">
    <source>
        <dbReference type="EMBL" id="PWI35227.1"/>
    </source>
</evidence>
<accession>A0A2U3BEL7</accession>
<reference evidence="2 3" key="1">
    <citation type="submission" date="2018-05" db="EMBL/GenBank/DDBJ databases">
        <title>Vibrio limimaris sp. nov., isolated from marine sediment.</title>
        <authorList>
            <person name="Li C.-M."/>
        </authorList>
    </citation>
    <scope>NUCLEOTIDE SEQUENCE [LARGE SCALE GENOMIC DNA]</scope>
    <source>
        <strain evidence="2 3">E4404</strain>
    </source>
</reference>
<gene>
    <name evidence="2" type="ORF">DI392_02880</name>
</gene>
<organism evidence="2 3">
    <name type="scientific">Vibrio albus</name>
    <dbReference type="NCBI Taxonomy" id="2200953"/>
    <lineage>
        <taxon>Bacteria</taxon>
        <taxon>Pseudomonadati</taxon>
        <taxon>Pseudomonadota</taxon>
        <taxon>Gammaproteobacteria</taxon>
        <taxon>Vibrionales</taxon>
        <taxon>Vibrionaceae</taxon>
        <taxon>Vibrio</taxon>
    </lineage>
</organism>
<comment type="caution">
    <text evidence="2">The sequence shown here is derived from an EMBL/GenBank/DDBJ whole genome shotgun (WGS) entry which is preliminary data.</text>
</comment>
<proteinExistence type="predicted"/>
<keyword evidence="1" id="KW-1133">Transmembrane helix</keyword>
<feature type="transmembrane region" description="Helical" evidence="1">
    <location>
        <begin position="25"/>
        <end position="44"/>
    </location>
</feature>
<keyword evidence="3" id="KW-1185">Reference proteome</keyword>